<name>A0A371DX69_9APHY</name>
<dbReference type="AlphaFoldDB" id="A0A371DX69"/>
<accession>A0A371DX69</accession>
<reference evidence="1 2" key="1">
    <citation type="journal article" date="2018" name="Biotechnol. Biofuels">
        <title>Integrative visual omics of the white-rot fungus Polyporus brumalis exposes the biotechnological potential of its oxidative enzymes for delignifying raw plant biomass.</title>
        <authorList>
            <person name="Miyauchi S."/>
            <person name="Rancon A."/>
            <person name="Drula E."/>
            <person name="Hage H."/>
            <person name="Chaduli D."/>
            <person name="Favel A."/>
            <person name="Grisel S."/>
            <person name="Henrissat B."/>
            <person name="Herpoel-Gimbert I."/>
            <person name="Ruiz-Duenas F.J."/>
            <person name="Chevret D."/>
            <person name="Hainaut M."/>
            <person name="Lin J."/>
            <person name="Wang M."/>
            <person name="Pangilinan J."/>
            <person name="Lipzen A."/>
            <person name="Lesage-Meessen L."/>
            <person name="Navarro D."/>
            <person name="Riley R."/>
            <person name="Grigoriev I.V."/>
            <person name="Zhou S."/>
            <person name="Raouche S."/>
            <person name="Rosso M.N."/>
        </authorList>
    </citation>
    <scope>NUCLEOTIDE SEQUENCE [LARGE SCALE GENOMIC DNA]</scope>
    <source>
        <strain evidence="1 2">BRFM 1820</strain>
    </source>
</reference>
<protein>
    <submittedName>
        <fullName evidence="1">Uncharacterized protein</fullName>
    </submittedName>
</protein>
<organism evidence="1 2">
    <name type="scientific">Lentinus brumalis</name>
    <dbReference type="NCBI Taxonomy" id="2498619"/>
    <lineage>
        <taxon>Eukaryota</taxon>
        <taxon>Fungi</taxon>
        <taxon>Dikarya</taxon>
        <taxon>Basidiomycota</taxon>
        <taxon>Agaricomycotina</taxon>
        <taxon>Agaricomycetes</taxon>
        <taxon>Polyporales</taxon>
        <taxon>Polyporaceae</taxon>
        <taxon>Lentinus</taxon>
    </lineage>
</organism>
<evidence type="ECO:0000313" key="1">
    <source>
        <dbReference type="EMBL" id="RDX57152.1"/>
    </source>
</evidence>
<dbReference type="EMBL" id="KZ857379">
    <property type="protein sequence ID" value="RDX57152.1"/>
    <property type="molecule type" value="Genomic_DNA"/>
</dbReference>
<gene>
    <name evidence="1" type="ORF">OH76DRAFT_1394930</name>
</gene>
<sequence length="58" mass="6623">MCVVKSLGLNWDHRVTESGEHGYHIGELYLDICGILDTGLDTQRRELLLPESRRLSLL</sequence>
<keyword evidence="2" id="KW-1185">Reference proteome</keyword>
<proteinExistence type="predicted"/>
<dbReference type="Proteomes" id="UP000256964">
    <property type="component" value="Unassembled WGS sequence"/>
</dbReference>
<evidence type="ECO:0000313" key="2">
    <source>
        <dbReference type="Proteomes" id="UP000256964"/>
    </source>
</evidence>
<dbReference type="OrthoDB" id="5415522at2759"/>